<keyword evidence="1" id="KW-0472">Membrane</keyword>
<keyword evidence="3" id="KW-1185">Reference proteome</keyword>
<dbReference type="EMBL" id="JAUCMV010000005">
    <property type="protein sequence ID" value="KAK0398057.1"/>
    <property type="molecule type" value="Genomic_DNA"/>
</dbReference>
<evidence type="ECO:0000313" key="2">
    <source>
        <dbReference type="EMBL" id="KAK0398057.1"/>
    </source>
</evidence>
<sequence length="162" mass="18127">MSTEITKENLPIVVALGAAIVVIFILFLVWFVRFRRTAVPTKPTKPVKCEQEGRKEERAAVEQQVMQKMKVHDAESRRLEADVSAQIGTMDQGVNPSAVAPHNPILALSRAETIAEDELTPTVVRHPHLMRHLQKTDSRIAMYGGEPFYDVDLNPSLKSVET</sequence>
<reference evidence="2" key="1">
    <citation type="submission" date="2023-06" db="EMBL/GenBank/DDBJ databases">
        <title>Genomic analysis of the entomopathogenic nematode Steinernema hermaphroditum.</title>
        <authorList>
            <person name="Schwarz E.M."/>
            <person name="Heppert J.K."/>
            <person name="Baniya A."/>
            <person name="Schwartz H.T."/>
            <person name="Tan C.-H."/>
            <person name="Antoshechkin I."/>
            <person name="Sternberg P.W."/>
            <person name="Goodrich-Blair H."/>
            <person name="Dillman A.R."/>
        </authorList>
    </citation>
    <scope>NUCLEOTIDE SEQUENCE</scope>
    <source>
        <strain evidence="2">PS9179</strain>
        <tissue evidence="2">Whole animal</tissue>
    </source>
</reference>
<keyword evidence="1" id="KW-0812">Transmembrane</keyword>
<proteinExistence type="predicted"/>
<dbReference type="Proteomes" id="UP001175271">
    <property type="component" value="Unassembled WGS sequence"/>
</dbReference>
<accession>A0AA39LI23</accession>
<feature type="transmembrane region" description="Helical" evidence="1">
    <location>
        <begin position="12"/>
        <end position="32"/>
    </location>
</feature>
<keyword evidence="1" id="KW-1133">Transmembrane helix</keyword>
<evidence type="ECO:0000313" key="3">
    <source>
        <dbReference type="Proteomes" id="UP001175271"/>
    </source>
</evidence>
<name>A0AA39LI23_9BILA</name>
<evidence type="ECO:0000256" key="1">
    <source>
        <dbReference type="SAM" id="Phobius"/>
    </source>
</evidence>
<comment type="caution">
    <text evidence="2">The sequence shown here is derived from an EMBL/GenBank/DDBJ whole genome shotgun (WGS) entry which is preliminary data.</text>
</comment>
<organism evidence="2 3">
    <name type="scientific">Steinernema hermaphroditum</name>
    <dbReference type="NCBI Taxonomy" id="289476"/>
    <lineage>
        <taxon>Eukaryota</taxon>
        <taxon>Metazoa</taxon>
        <taxon>Ecdysozoa</taxon>
        <taxon>Nematoda</taxon>
        <taxon>Chromadorea</taxon>
        <taxon>Rhabditida</taxon>
        <taxon>Tylenchina</taxon>
        <taxon>Panagrolaimomorpha</taxon>
        <taxon>Strongyloidoidea</taxon>
        <taxon>Steinernematidae</taxon>
        <taxon>Steinernema</taxon>
    </lineage>
</organism>
<dbReference type="AlphaFoldDB" id="A0AA39LI23"/>
<protein>
    <submittedName>
        <fullName evidence="2">Uncharacterized protein</fullName>
    </submittedName>
</protein>
<gene>
    <name evidence="2" type="ORF">QR680_002408</name>
</gene>